<proteinExistence type="predicted"/>
<dbReference type="EMBL" id="CAICTM010000763">
    <property type="protein sequence ID" value="CAB9516167.1"/>
    <property type="molecule type" value="Genomic_DNA"/>
</dbReference>
<feature type="signal peptide" evidence="1">
    <location>
        <begin position="1"/>
        <end position="23"/>
    </location>
</feature>
<protein>
    <submittedName>
        <fullName evidence="2">Uncharacterized protein</fullName>
    </submittedName>
</protein>
<name>A0A9N8E7W0_9STRA</name>
<dbReference type="AlphaFoldDB" id="A0A9N8E7W0"/>
<feature type="chain" id="PRO_5040405567" evidence="1">
    <location>
        <begin position="24"/>
        <end position="1213"/>
    </location>
</feature>
<evidence type="ECO:0000313" key="2">
    <source>
        <dbReference type="EMBL" id="CAB9516167.1"/>
    </source>
</evidence>
<organism evidence="2 3">
    <name type="scientific">Seminavis robusta</name>
    <dbReference type="NCBI Taxonomy" id="568900"/>
    <lineage>
        <taxon>Eukaryota</taxon>
        <taxon>Sar</taxon>
        <taxon>Stramenopiles</taxon>
        <taxon>Ochrophyta</taxon>
        <taxon>Bacillariophyta</taxon>
        <taxon>Bacillariophyceae</taxon>
        <taxon>Bacillariophycidae</taxon>
        <taxon>Naviculales</taxon>
        <taxon>Naviculaceae</taxon>
        <taxon>Seminavis</taxon>
    </lineage>
</organism>
<comment type="caution">
    <text evidence="2">The sequence shown here is derived from an EMBL/GenBank/DDBJ whole genome shotgun (WGS) entry which is preliminary data.</text>
</comment>
<gene>
    <name evidence="2" type="ORF">SEMRO_764_G199120.1</name>
</gene>
<evidence type="ECO:0000313" key="3">
    <source>
        <dbReference type="Proteomes" id="UP001153069"/>
    </source>
</evidence>
<keyword evidence="3" id="KW-1185">Reference proteome</keyword>
<evidence type="ECO:0000256" key="1">
    <source>
        <dbReference type="SAM" id="SignalP"/>
    </source>
</evidence>
<accession>A0A9N8E7W0</accession>
<reference evidence="2" key="1">
    <citation type="submission" date="2020-06" db="EMBL/GenBank/DDBJ databases">
        <authorList>
            <consortium name="Plant Systems Biology data submission"/>
        </authorList>
    </citation>
    <scope>NUCLEOTIDE SEQUENCE</scope>
    <source>
        <strain evidence="2">D6</strain>
    </source>
</reference>
<sequence>MKLATFCFVSSFAVLANVGAADGSLRTSSLRGNNQTLDGAVTKTHHDGQDVVKMGTMVTIDGTSNAPAGSHSSEKHAPILSKCMTESYGNQMGYTLESFEVNKEIDVKKDEETNNLESLLVAGMTGTLALSTTLEVPILWWLSNTKTFAHAHDCKIEYFVHFPDNGPIAKSVDVQPVKKVKAGSTMMGKICQDGNHGTIDGTSNAPAGSHSSEKHAPILSKCMTESYGNQMGYTLESFEVNKEIDVKKDEATNNLESSTGGWDDWYIGLEYYLGGAQFYGGWWAKAIHESLKPCLDCLVQSNTKTFAHAHDCKIEYFVTSLTMVPFSSLLDVQPVKNVKAEKHHDEADVVKMGTMVTIDGTSMPLLDLHSSEKHAPILSKCMTESYGNQMGYTLESFEVNKEIDVKKDEETNNLESLLVAGMTGTLALNTTLEVPNSMVAGGSNTKTFAHAHDCKIEYFVHFPDNGPIAKSVDVQPVKNIKAEKHHDGQDVVKMGTMVTIDGTSNAPAGSHSSEKHAPILSKCMTESYGNQMGYTLESFQVNKEIDVKKDEETNNLESSSGGWDDWYIGLEYYLGGAQFYGGWWGELSSAEGNADPVARFLEAHFSSPSAKAIHEEFEANVCDCLVQSNTKTFAHAHDCKIEYFVHFPDNGPILKSVNVQPVKKVKAEKHHDEQDVVKMGTMVTIDGTSNAPAGSHSSEKHAPILSKCMTESYGNQMGYTLESFEVNKEIDVKKDEATNNLESSTGGWDDWYIGLEYYLGGAQFYGGWWGELSSTEGNADPVARFLEAHFSSPSAKAIHEQFEADVCDCLVQSNTKTFAHAHDCKIDYFVHFPDSGPILKSVDVQPVKKVKAEKHHDGQDVVKMGTMVTIDGTSNAPAGSHSSEKHAPILSKCMTESYGNQMGYTLESFEVNKEIDVKKDEETNNLESSTGGWDDWYIGLEYYLGGAQFYGGWWGELSSTEGNADPVARFLEAHLSSPSAKAIHEEFEANVCDCLVQSNTKTFAHAHDCKIEYFVHFPDNGPIAKSVDVQPVKKVKAEKHHDGQDVVKMGTMVTIDGTSNAPSGSHSSEKHAPILSQCMTESYGNQMGYTLESFEVNKEIDVKKDEETSNLESSIGGWDDWYIGLEYYLGGAQFYGGWWGELSSTEGNADPVARFLEAHFSSPSAKAIHEQFEADVCDCLVQSNTKTFAHAHDCKIDYFVHFPDSGPVIVTTE</sequence>
<keyword evidence="1" id="KW-0732">Signal</keyword>
<dbReference type="Proteomes" id="UP001153069">
    <property type="component" value="Unassembled WGS sequence"/>
</dbReference>